<reference evidence="2 3" key="1">
    <citation type="submission" date="2020-08" db="EMBL/GenBank/DDBJ databases">
        <authorList>
            <person name="Hejnol A."/>
        </authorList>
    </citation>
    <scope>NUCLEOTIDE SEQUENCE [LARGE SCALE GENOMIC DNA]</scope>
</reference>
<organism evidence="2 3">
    <name type="scientific">Dimorphilus gyrociliatus</name>
    <dbReference type="NCBI Taxonomy" id="2664684"/>
    <lineage>
        <taxon>Eukaryota</taxon>
        <taxon>Metazoa</taxon>
        <taxon>Spiralia</taxon>
        <taxon>Lophotrochozoa</taxon>
        <taxon>Annelida</taxon>
        <taxon>Polychaeta</taxon>
        <taxon>Polychaeta incertae sedis</taxon>
        <taxon>Dinophilidae</taxon>
        <taxon>Dimorphilus</taxon>
    </lineage>
</organism>
<dbReference type="Proteomes" id="UP000549394">
    <property type="component" value="Unassembled WGS sequence"/>
</dbReference>
<protein>
    <submittedName>
        <fullName evidence="2">DgyrCDS14792</fullName>
    </submittedName>
</protein>
<feature type="chain" id="PRO_5029892804" evidence="1">
    <location>
        <begin position="22"/>
        <end position="452"/>
    </location>
</feature>
<dbReference type="OrthoDB" id="299997at2759"/>
<sequence length="452" mass="50929">MLSILGYFLSFSIFLSSTIQATSNDLEVQAIVKIATEEGTGFHLAIVKIQGTPTCNFTVTKPDMTEIHQGVIEVTQQWNSYDLPDSIFTNITEDFVATHNIECKDGISSLSFKLKTYVYAKESLSFNSDFPINLKVENKISNMEQSQKDINIISENKEVVCNFSLTHPSKATIDKNRKVFTPFDDLPIVVTRIGSSKSAVIRASCLEIEHSLPLIIDIPVYFTPNADPWASAIGDPHFKQYILDISSSKIIPICYDVTGSPNDYLHIAGFSEGEIKIYGQLKDDYYFHELIIKSCVDSITITTHDIFFQNGSTLEWKDKLTNSVFKSKIFEFQIVENEILISFLKYSLVAIHVEKSVHSLSEKHLNINLKVSPNDYERMNGLIGDIGKKEYTFYPEVQPDQGSSSKLGSILIGKNLVTGTKSDRDEVGCWLMNVNDILKPFKIFNYLQKSIN</sequence>
<evidence type="ECO:0000313" key="2">
    <source>
        <dbReference type="EMBL" id="CAD5126736.1"/>
    </source>
</evidence>
<dbReference type="EMBL" id="CAJFCJ010000077">
    <property type="protein sequence ID" value="CAD5126736.1"/>
    <property type="molecule type" value="Genomic_DNA"/>
</dbReference>
<evidence type="ECO:0000313" key="3">
    <source>
        <dbReference type="Proteomes" id="UP000549394"/>
    </source>
</evidence>
<feature type="signal peptide" evidence="1">
    <location>
        <begin position="1"/>
        <end position="21"/>
    </location>
</feature>
<keyword evidence="1" id="KW-0732">Signal</keyword>
<name>A0A7I8WEX8_9ANNE</name>
<proteinExistence type="predicted"/>
<dbReference type="AlphaFoldDB" id="A0A7I8WEX8"/>
<accession>A0A7I8WEX8</accession>
<keyword evidence="3" id="KW-1185">Reference proteome</keyword>
<comment type="caution">
    <text evidence="2">The sequence shown here is derived from an EMBL/GenBank/DDBJ whole genome shotgun (WGS) entry which is preliminary data.</text>
</comment>
<gene>
    <name evidence="2" type="ORF">DGYR_LOCUS13969</name>
</gene>
<evidence type="ECO:0000256" key="1">
    <source>
        <dbReference type="SAM" id="SignalP"/>
    </source>
</evidence>